<comment type="similarity">
    <text evidence="3">Belongs to the RNase PH family.</text>
</comment>
<dbReference type="Proteomes" id="UP000095287">
    <property type="component" value="Unplaced"/>
</dbReference>
<name>A0A1I7Y1Y4_9BILA</name>
<dbReference type="GO" id="GO:0071035">
    <property type="term" value="P:nuclear polyadenylation-dependent rRNA catabolic process"/>
    <property type="evidence" value="ECO:0007669"/>
    <property type="project" value="TreeGrafter"/>
</dbReference>
<dbReference type="GO" id="GO:0071028">
    <property type="term" value="P:nuclear mRNA surveillance"/>
    <property type="evidence" value="ECO:0007669"/>
    <property type="project" value="TreeGrafter"/>
</dbReference>
<keyword evidence="4" id="KW-0963">Cytoplasm</keyword>
<dbReference type="InterPro" id="IPR036345">
    <property type="entry name" value="ExoRNase_PH_dom2_sf"/>
</dbReference>
<keyword evidence="5" id="KW-0271">Exosome</keyword>
<organism evidence="8 9">
    <name type="scientific">Steinernema glaseri</name>
    <dbReference type="NCBI Taxonomy" id="37863"/>
    <lineage>
        <taxon>Eukaryota</taxon>
        <taxon>Metazoa</taxon>
        <taxon>Ecdysozoa</taxon>
        <taxon>Nematoda</taxon>
        <taxon>Chromadorea</taxon>
        <taxon>Rhabditida</taxon>
        <taxon>Tylenchina</taxon>
        <taxon>Panagrolaimomorpha</taxon>
        <taxon>Strongyloidoidea</taxon>
        <taxon>Steinernematidae</taxon>
        <taxon>Steinernema</taxon>
    </lineage>
</organism>
<dbReference type="GO" id="GO:0034475">
    <property type="term" value="P:U4 snRNA 3'-end processing"/>
    <property type="evidence" value="ECO:0007669"/>
    <property type="project" value="TreeGrafter"/>
</dbReference>
<evidence type="ECO:0000256" key="4">
    <source>
        <dbReference type="ARBA" id="ARBA00022490"/>
    </source>
</evidence>
<keyword evidence="8" id="KW-1185">Reference proteome</keyword>
<evidence type="ECO:0000256" key="5">
    <source>
        <dbReference type="ARBA" id="ARBA00022835"/>
    </source>
</evidence>
<dbReference type="GO" id="GO:0071038">
    <property type="term" value="P:TRAMP-dependent tRNA surveillance pathway"/>
    <property type="evidence" value="ECO:0007669"/>
    <property type="project" value="TreeGrafter"/>
</dbReference>
<dbReference type="GO" id="GO:0000176">
    <property type="term" value="C:nuclear exosome (RNase complex)"/>
    <property type="evidence" value="ECO:0007669"/>
    <property type="project" value="TreeGrafter"/>
</dbReference>
<reference evidence="9" key="1">
    <citation type="submission" date="2016-11" db="UniProtKB">
        <authorList>
            <consortium name="WormBaseParasite"/>
        </authorList>
    </citation>
    <scope>IDENTIFICATION</scope>
</reference>
<dbReference type="GO" id="GO:0035925">
    <property type="term" value="F:mRNA 3'-UTR AU-rich region binding"/>
    <property type="evidence" value="ECO:0007669"/>
    <property type="project" value="TreeGrafter"/>
</dbReference>
<dbReference type="InterPro" id="IPR020568">
    <property type="entry name" value="Ribosomal_Su5_D2-typ_SF"/>
</dbReference>
<evidence type="ECO:0000256" key="3">
    <source>
        <dbReference type="ARBA" id="ARBA00006678"/>
    </source>
</evidence>
<protein>
    <recommendedName>
        <fullName evidence="6">Ribosomal RNA-processing protein 42</fullName>
    </recommendedName>
</protein>
<dbReference type="WBParaSite" id="L893_g11772.t1">
    <property type="protein sequence ID" value="L893_g11772.t1"/>
    <property type="gene ID" value="L893_g11772"/>
</dbReference>
<evidence type="ECO:0000313" key="8">
    <source>
        <dbReference type="Proteomes" id="UP000095287"/>
    </source>
</evidence>
<dbReference type="InterPro" id="IPR001247">
    <property type="entry name" value="ExoRNase_PH_dom1"/>
</dbReference>
<dbReference type="AlphaFoldDB" id="A0A1I7Y1Y4"/>
<dbReference type="SUPFAM" id="SSF54211">
    <property type="entry name" value="Ribosomal protein S5 domain 2-like"/>
    <property type="match status" value="1"/>
</dbReference>
<evidence type="ECO:0000256" key="6">
    <source>
        <dbReference type="ARBA" id="ARBA00042523"/>
    </source>
</evidence>
<dbReference type="SUPFAM" id="SSF55666">
    <property type="entry name" value="Ribonuclease PH domain 2-like"/>
    <property type="match status" value="1"/>
</dbReference>
<evidence type="ECO:0000313" key="9">
    <source>
        <dbReference type="WBParaSite" id="L893_g11772.t1"/>
    </source>
</evidence>
<comment type="subcellular location">
    <subcellularLocation>
        <location evidence="1">Cytoplasm</location>
    </subcellularLocation>
    <subcellularLocation>
        <location evidence="2">Nucleus</location>
        <location evidence="2">Nucleolus</location>
    </subcellularLocation>
</comment>
<dbReference type="PANTHER" id="PTHR11097:SF8">
    <property type="entry name" value="EXOSOME COMPLEX COMPONENT RRP42"/>
    <property type="match status" value="1"/>
</dbReference>
<feature type="domain" description="Exoribonuclease phosphorolytic" evidence="7">
    <location>
        <begin position="34"/>
        <end position="167"/>
    </location>
</feature>
<dbReference type="GO" id="GO:0034476">
    <property type="term" value="P:U5 snRNA 3'-end processing"/>
    <property type="evidence" value="ECO:0007669"/>
    <property type="project" value="TreeGrafter"/>
</dbReference>
<accession>A0A1I7Y1Y4</accession>
<dbReference type="CDD" id="cd11367">
    <property type="entry name" value="RNase_PH_RRP42"/>
    <property type="match status" value="1"/>
</dbReference>
<dbReference type="Gene3D" id="3.30.230.70">
    <property type="entry name" value="GHMP Kinase, N-terminal domain"/>
    <property type="match status" value="1"/>
</dbReference>
<dbReference type="GO" id="GO:0000467">
    <property type="term" value="P:exonucleolytic trimming to generate mature 3'-end of 5.8S rRNA from tricistronic rRNA transcript (SSU-rRNA, 5.8S rRNA, LSU-rRNA)"/>
    <property type="evidence" value="ECO:0007669"/>
    <property type="project" value="TreeGrafter"/>
</dbReference>
<evidence type="ECO:0000259" key="7">
    <source>
        <dbReference type="Pfam" id="PF01138"/>
    </source>
</evidence>
<evidence type="ECO:0000256" key="1">
    <source>
        <dbReference type="ARBA" id="ARBA00004496"/>
    </source>
</evidence>
<dbReference type="PANTHER" id="PTHR11097">
    <property type="entry name" value="EXOSOME COMPLEX EXONUCLEASE RIBOSOMAL RNA PROCESSING PROTEIN"/>
    <property type="match status" value="1"/>
</dbReference>
<dbReference type="GO" id="GO:0005730">
    <property type="term" value="C:nucleolus"/>
    <property type="evidence" value="ECO:0007669"/>
    <property type="project" value="UniProtKB-SubCell"/>
</dbReference>
<proteinExistence type="inferred from homology"/>
<dbReference type="GO" id="GO:0016075">
    <property type="term" value="P:rRNA catabolic process"/>
    <property type="evidence" value="ECO:0007669"/>
    <property type="project" value="TreeGrafter"/>
</dbReference>
<dbReference type="InterPro" id="IPR050590">
    <property type="entry name" value="Exosome_comp_Rrp42_subfam"/>
</dbReference>
<evidence type="ECO:0000256" key="2">
    <source>
        <dbReference type="ARBA" id="ARBA00004604"/>
    </source>
</evidence>
<dbReference type="GO" id="GO:0000177">
    <property type="term" value="C:cytoplasmic exosome (RNase complex)"/>
    <property type="evidence" value="ECO:0007669"/>
    <property type="project" value="TreeGrafter"/>
</dbReference>
<dbReference type="Pfam" id="PF01138">
    <property type="entry name" value="RNase_PH"/>
    <property type="match status" value="1"/>
</dbReference>
<dbReference type="GO" id="GO:0034473">
    <property type="term" value="P:U1 snRNA 3'-end processing"/>
    <property type="evidence" value="ECO:0007669"/>
    <property type="project" value="TreeGrafter"/>
</dbReference>
<dbReference type="InterPro" id="IPR027408">
    <property type="entry name" value="PNPase/RNase_PH_dom_sf"/>
</dbReference>
<sequence length="311" mass="34001">MEYRGVTLGETEKIFLIHGAQEGIRVDGRGCGDYRPIQIDVGVMPNCFGSARVCIGETEVIAGVKAELLTVDDTSVVENEIQFEIDMSANASVHFEGKRGEEFSGEVALALHTAYNNVDVLPDLKKLIITKNHYWVVYVDIVVLRYEGNVVDAASLATKSALYDTEIVDLMKIPGDQGTVYVELPEMYTTFTFDISRVPILVGVNKIGTANVMDPTASEDECVSALLYVAMVPPEVDENVEHGMPSAELANEDCNICLLRQSGGGSLELESIRSMAVLGVSTARKLNILLMKHLLLASEQKAECEWIKPLV</sequence>